<dbReference type="Proteomes" id="UP000828390">
    <property type="component" value="Unassembled WGS sequence"/>
</dbReference>
<evidence type="ECO:0000256" key="1">
    <source>
        <dbReference type="SAM" id="MobiDB-lite"/>
    </source>
</evidence>
<dbReference type="AlphaFoldDB" id="A0A9D4K245"/>
<sequence>MSRCGTCSVYWDSKCTANKATHHDTTDKWTMPSDPAGPTQKSAAPCPFEH</sequence>
<reference evidence="2" key="2">
    <citation type="submission" date="2020-11" db="EMBL/GenBank/DDBJ databases">
        <authorList>
            <person name="McCartney M.A."/>
            <person name="Auch B."/>
            <person name="Kono T."/>
            <person name="Mallez S."/>
            <person name="Becker A."/>
            <person name="Gohl D.M."/>
            <person name="Silverstein K.A.T."/>
            <person name="Koren S."/>
            <person name="Bechman K.B."/>
            <person name="Herman A."/>
            <person name="Abrahante J.E."/>
            <person name="Garbe J."/>
        </authorList>
    </citation>
    <scope>NUCLEOTIDE SEQUENCE</scope>
    <source>
        <strain evidence="2">Duluth1</strain>
        <tissue evidence="2">Whole animal</tissue>
    </source>
</reference>
<feature type="region of interest" description="Disordered" evidence="1">
    <location>
        <begin position="23"/>
        <end position="50"/>
    </location>
</feature>
<dbReference type="EMBL" id="JAIWYP010000004">
    <property type="protein sequence ID" value="KAH3829657.1"/>
    <property type="molecule type" value="Genomic_DNA"/>
</dbReference>
<protein>
    <submittedName>
        <fullName evidence="2">Uncharacterized protein</fullName>
    </submittedName>
</protein>
<reference evidence="2" key="1">
    <citation type="journal article" date="2019" name="bioRxiv">
        <title>The Genome of the Zebra Mussel, Dreissena polymorpha: A Resource for Invasive Species Research.</title>
        <authorList>
            <person name="McCartney M.A."/>
            <person name="Auch B."/>
            <person name="Kono T."/>
            <person name="Mallez S."/>
            <person name="Zhang Y."/>
            <person name="Obille A."/>
            <person name="Becker A."/>
            <person name="Abrahante J.E."/>
            <person name="Garbe J."/>
            <person name="Badalamenti J.P."/>
            <person name="Herman A."/>
            <person name="Mangelson H."/>
            <person name="Liachko I."/>
            <person name="Sullivan S."/>
            <person name="Sone E.D."/>
            <person name="Koren S."/>
            <person name="Silverstein K.A.T."/>
            <person name="Beckman K.B."/>
            <person name="Gohl D.M."/>
        </authorList>
    </citation>
    <scope>NUCLEOTIDE SEQUENCE</scope>
    <source>
        <strain evidence="2">Duluth1</strain>
        <tissue evidence="2">Whole animal</tissue>
    </source>
</reference>
<evidence type="ECO:0000313" key="3">
    <source>
        <dbReference type="Proteomes" id="UP000828390"/>
    </source>
</evidence>
<organism evidence="2 3">
    <name type="scientific">Dreissena polymorpha</name>
    <name type="common">Zebra mussel</name>
    <name type="synonym">Mytilus polymorpha</name>
    <dbReference type="NCBI Taxonomy" id="45954"/>
    <lineage>
        <taxon>Eukaryota</taxon>
        <taxon>Metazoa</taxon>
        <taxon>Spiralia</taxon>
        <taxon>Lophotrochozoa</taxon>
        <taxon>Mollusca</taxon>
        <taxon>Bivalvia</taxon>
        <taxon>Autobranchia</taxon>
        <taxon>Heteroconchia</taxon>
        <taxon>Euheterodonta</taxon>
        <taxon>Imparidentia</taxon>
        <taxon>Neoheterodontei</taxon>
        <taxon>Myida</taxon>
        <taxon>Dreissenoidea</taxon>
        <taxon>Dreissenidae</taxon>
        <taxon>Dreissena</taxon>
    </lineage>
</organism>
<gene>
    <name evidence="2" type="ORF">DPMN_102885</name>
</gene>
<keyword evidence="3" id="KW-1185">Reference proteome</keyword>
<proteinExistence type="predicted"/>
<evidence type="ECO:0000313" key="2">
    <source>
        <dbReference type="EMBL" id="KAH3829657.1"/>
    </source>
</evidence>
<comment type="caution">
    <text evidence="2">The sequence shown here is derived from an EMBL/GenBank/DDBJ whole genome shotgun (WGS) entry which is preliminary data.</text>
</comment>
<name>A0A9D4K245_DREPO</name>
<accession>A0A9D4K245</accession>